<name>A0A1I1WVV8_9FLAO</name>
<evidence type="ECO:0000313" key="2">
    <source>
        <dbReference type="Proteomes" id="UP000199672"/>
    </source>
</evidence>
<gene>
    <name evidence="1" type="ORF">SAMN05216297_11767</name>
</gene>
<dbReference type="OrthoDB" id="762784at2"/>
<dbReference type="RefSeq" id="WP_143102123.1">
    <property type="nucleotide sequence ID" value="NZ_FOMH01000017.1"/>
</dbReference>
<organism evidence="1 2">
    <name type="scientific">Flavobacterium phragmitis</name>
    <dbReference type="NCBI Taxonomy" id="739143"/>
    <lineage>
        <taxon>Bacteria</taxon>
        <taxon>Pseudomonadati</taxon>
        <taxon>Bacteroidota</taxon>
        <taxon>Flavobacteriia</taxon>
        <taxon>Flavobacteriales</taxon>
        <taxon>Flavobacteriaceae</taxon>
        <taxon>Flavobacterium</taxon>
    </lineage>
</organism>
<dbReference type="EMBL" id="FOMH01000017">
    <property type="protein sequence ID" value="SFD99179.1"/>
    <property type="molecule type" value="Genomic_DNA"/>
</dbReference>
<reference evidence="2" key="1">
    <citation type="submission" date="2016-10" db="EMBL/GenBank/DDBJ databases">
        <authorList>
            <person name="Varghese N."/>
            <person name="Submissions S."/>
        </authorList>
    </citation>
    <scope>NUCLEOTIDE SEQUENCE [LARGE SCALE GENOMIC DNA]</scope>
    <source>
        <strain evidence="2">CGMCC 1.10370</strain>
    </source>
</reference>
<accession>A0A1I1WVV8</accession>
<dbReference type="Proteomes" id="UP000199672">
    <property type="component" value="Unassembled WGS sequence"/>
</dbReference>
<dbReference type="STRING" id="739143.SAMN05216297_11767"/>
<keyword evidence="2" id="KW-1185">Reference proteome</keyword>
<evidence type="ECO:0000313" key="1">
    <source>
        <dbReference type="EMBL" id="SFD99179.1"/>
    </source>
</evidence>
<dbReference type="AlphaFoldDB" id="A0A1I1WVV8"/>
<proteinExistence type="predicted"/>
<evidence type="ECO:0008006" key="3">
    <source>
        <dbReference type="Google" id="ProtNLM"/>
    </source>
</evidence>
<sequence>MAVFQLQTNKTIMMMRLNISITVLLIITMSSCKSSKATDFMELLDQSERRAFAIVVGKNGSGEKKLEYLEKDDFKGAAMAVDQQAVEFDKLITDIKKLSTDGIQEGEQLKTASIEYYKALKELHIFDKKEIEQQALLQTVKNDELKNVQNKLMVLLQQKKALYNSVYEKEAFLNSASEAFKVANGL</sequence>
<protein>
    <recommendedName>
        <fullName evidence="3">Cell-wall binding lipoprotein</fullName>
    </recommendedName>
</protein>